<dbReference type="Gene3D" id="3.40.605.10">
    <property type="entry name" value="Aldehyde Dehydrogenase, Chain A, domain 1"/>
    <property type="match status" value="1"/>
</dbReference>
<dbReference type="GO" id="GO:0008911">
    <property type="term" value="F:lactaldehyde dehydrogenase (NAD+) activity"/>
    <property type="evidence" value="ECO:0007669"/>
    <property type="project" value="TreeGrafter"/>
</dbReference>
<protein>
    <submittedName>
        <fullName evidence="4">Aldehyde dehydrogenase family protein</fullName>
    </submittedName>
</protein>
<evidence type="ECO:0000259" key="3">
    <source>
        <dbReference type="Pfam" id="PF00171"/>
    </source>
</evidence>
<feature type="domain" description="Aldehyde dehydrogenase" evidence="3">
    <location>
        <begin position="22"/>
        <end position="474"/>
    </location>
</feature>
<evidence type="ECO:0000256" key="2">
    <source>
        <dbReference type="ARBA" id="ARBA00023002"/>
    </source>
</evidence>
<evidence type="ECO:0000313" key="5">
    <source>
        <dbReference type="Proteomes" id="UP000286100"/>
    </source>
</evidence>
<proteinExistence type="inferred from homology"/>
<dbReference type="InterPro" id="IPR016162">
    <property type="entry name" value="Ald_DH_N"/>
</dbReference>
<dbReference type="InterPro" id="IPR016161">
    <property type="entry name" value="Ald_DH/histidinol_DH"/>
</dbReference>
<dbReference type="Proteomes" id="UP000286100">
    <property type="component" value="Unassembled WGS sequence"/>
</dbReference>
<dbReference type="PANTHER" id="PTHR42991:SF1">
    <property type="entry name" value="ALDEHYDE DEHYDROGENASE"/>
    <property type="match status" value="1"/>
</dbReference>
<gene>
    <name evidence="4" type="ORF">D3876_00165</name>
</gene>
<organism evidence="4 5">
    <name type="scientific">Sphingomonas cavernae</name>
    <dbReference type="NCBI Taxonomy" id="2320861"/>
    <lineage>
        <taxon>Bacteria</taxon>
        <taxon>Pseudomonadati</taxon>
        <taxon>Pseudomonadota</taxon>
        <taxon>Alphaproteobacteria</taxon>
        <taxon>Sphingomonadales</taxon>
        <taxon>Sphingomonadaceae</taxon>
        <taxon>Sphingomonas</taxon>
    </lineage>
</organism>
<dbReference type="Pfam" id="PF00171">
    <property type="entry name" value="Aldedh"/>
    <property type="match status" value="1"/>
</dbReference>
<keyword evidence="2" id="KW-0560">Oxidoreductase</keyword>
<reference evidence="4 5" key="1">
    <citation type="submission" date="2018-09" db="EMBL/GenBank/DDBJ databases">
        <authorList>
            <person name="Zhu H."/>
        </authorList>
    </citation>
    <scope>NUCLEOTIDE SEQUENCE [LARGE SCALE GENOMIC DNA]</scope>
    <source>
        <strain evidence="4 5">K2R01-6</strain>
    </source>
</reference>
<keyword evidence="5" id="KW-1185">Reference proteome</keyword>
<evidence type="ECO:0000256" key="1">
    <source>
        <dbReference type="ARBA" id="ARBA00009986"/>
    </source>
</evidence>
<dbReference type="InterPro" id="IPR015590">
    <property type="entry name" value="Aldehyde_DH_dom"/>
</dbReference>
<dbReference type="Gene3D" id="3.40.309.10">
    <property type="entry name" value="Aldehyde Dehydrogenase, Chain A, domain 2"/>
    <property type="match status" value="1"/>
</dbReference>
<dbReference type="InterPro" id="IPR016163">
    <property type="entry name" value="Ald_DH_C"/>
</dbReference>
<name>A0A418WV16_9SPHN</name>
<dbReference type="FunFam" id="3.40.605.10:FF:000007">
    <property type="entry name" value="NAD/NADP-dependent betaine aldehyde dehydrogenase"/>
    <property type="match status" value="1"/>
</dbReference>
<dbReference type="EMBL" id="QYUM01000001">
    <property type="protein sequence ID" value="RJF96417.1"/>
    <property type="molecule type" value="Genomic_DNA"/>
</dbReference>
<dbReference type="OrthoDB" id="9761688at2"/>
<dbReference type="InterPro" id="IPR051020">
    <property type="entry name" value="ALDH-related_metabolic_enz"/>
</dbReference>
<dbReference type="AlphaFoldDB" id="A0A418WV16"/>
<accession>A0A418WV16</accession>
<dbReference type="SUPFAM" id="SSF53720">
    <property type="entry name" value="ALDH-like"/>
    <property type="match status" value="1"/>
</dbReference>
<evidence type="ECO:0000313" key="4">
    <source>
        <dbReference type="EMBL" id="RJF96417.1"/>
    </source>
</evidence>
<comment type="caution">
    <text evidence="4">The sequence shown here is derived from an EMBL/GenBank/DDBJ whole genome shotgun (WGS) entry which is preliminary data.</text>
</comment>
<comment type="similarity">
    <text evidence="1">Belongs to the aldehyde dehydrogenase family.</text>
</comment>
<sequence>MLMAVEPKASLLIGGVWRGADTGMAVDNPYSGEVLAHVACATAADAGDAIASALRGAEAMRALSTGERAAILRRAGDALSADAERFAAMITAETGKVIKASTKEVRRAVNTLRLSAEEATRLTGETIPFDSFAGGEGRHGYYVYEPLGVIAAITPFNDPLNLACHKLGPALAAGNAVILKPADQAPLTAIMLVELLLAAGLPAEALQLLTGYGRDFGAALVASDEVAMVSFTGGARVGEEIARTAGIKRVAMELGANGPVIVAADADVEKAAEACVSGAFWAAGQNCIGVQRIYVHASVYADFRDRLAAKTAALIVGDPMAAETDIGPMIAACEAERLEEWTDEALAAGAARCAGGARQGAIFPPTVLENVPASARIVRREAFGPVVSLFPFTDLDAAIAAANRAEHAIHAAIFTENIRDAHHAARHLHAAGVMINDSTDYRLDAMPFGGAGRGNMGREGVRFAIREMSQTKVICFSAR</sequence>
<dbReference type="PANTHER" id="PTHR42991">
    <property type="entry name" value="ALDEHYDE DEHYDROGENASE"/>
    <property type="match status" value="1"/>
</dbReference>